<proteinExistence type="predicted"/>
<dbReference type="RefSeq" id="WP_349241225.1">
    <property type="nucleotide sequence ID" value="NZ_JAVTTO010000002.1"/>
</dbReference>
<dbReference type="PANTHER" id="PTHR40459">
    <property type="entry name" value="CONSERVED HYPOTHETICAL ALANINE AND LEUCINE RICH PROTEIN"/>
    <property type="match status" value="1"/>
</dbReference>
<dbReference type="SUPFAM" id="SSF51735">
    <property type="entry name" value="NAD(P)-binding Rossmann-fold domains"/>
    <property type="match status" value="1"/>
</dbReference>
<dbReference type="Proteomes" id="UP001257277">
    <property type="component" value="Unassembled WGS sequence"/>
</dbReference>
<dbReference type="InterPro" id="IPR037108">
    <property type="entry name" value="TM1727-like_C_sf"/>
</dbReference>
<dbReference type="SUPFAM" id="SSF48179">
    <property type="entry name" value="6-phosphogluconate dehydrogenase C-terminal domain-like"/>
    <property type="match status" value="1"/>
</dbReference>
<dbReference type="Pfam" id="PF10728">
    <property type="entry name" value="DUF2520"/>
    <property type="match status" value="1"/>
</dbReference>
<comment type="caution">
    <text evidence="2">The sequence shown here is derived from an EMBL/GenBank/DDBJ whole genome shotgun (WGS) entry which is preliminary data.</text>
</comment>
<accession>A0ABU3LE42</accession>
<name>A0ABU3LE42_9FLAO</name>
<feature type="domain" description="DUF2520" evidence="1">
    <location>
        <begin position="104"/>
        <end position="226"/>
    </location>
</feature>
<sequence length="234" mass="26384">MISIAVIGLGNVGSHLYNAFKKVSNISVTQLNSRHLKDTSDFDIAIIAVSDDAITEVSKQVNTPLVVHTSGSAGMAELQNKSRKGVFYPLQTFTKDTIVDFDRIPICIEAENDQDLKLLEKLVAFISDRIFHISSEQRKSIHVSAVFVNNFVNHMYTMAESICKEHNVPFQILHPLIEETVNKIKTIRPIEAQTGPAKRNDIKTIQKHLDLLNQQQQEIYIKLTESIQVYGKKL</sequence>
<evidence type="ECO:0000259" key="1">
    <source>
        <dbReference type="Pfam" id="PF10728"/>
    </source>
</evidence>
<dbReference type="InterPro" id="IPR018931">
    <property type="entry name" value="DUF2520"/>
</dbReference>
<dbReference type="InterPro" id="IPR036291">
    <property type="entry name" value="NAD(P)-bd_dom_sf"/>
</dbReference>
<keyword evidence="3" id="KW-1185">Reference proteome</keyword>
<organism evidence="2 3">
    <name type="scientific">Asprobacillus argus</name>
    <dbReference type="NCBI Taxonomy" id="3076534"/>
    <lineage>
        <taxon>Bacteria</taxon>
        <taxon>Pseudomonadati</taxon>
        <taxon>Bacteroidota</taxon>
        <taxon>Flavobacteriia</taxon>
        <taxon>Flavobacteriales</taxon>
        <taxon>Flavobacteriaceae</taxon>
        <taxon>Asprobacillus</taxon>
    </lineage>
</organism>
<reference evidence="2 3" key="1">
    <citation type="submission" date="2023-09" db="EMBL/GenBank/DDBJ databases">
        <title>Novel taxa isolated from Blanes Bay.</title>
        <authorList>
            <person name="Rey-Velasco X."/>
            <person name="Lucena T."/>
        </authorList>
    </citation>
    <scope>NUCLEOTIDE SEQUENCE [LARGE SCALE GENOMIC DNA]</scope>
    <source>
        <strain evidence="2 3">S356</strain>
    </source>
</reference>
<dbReference type="Gene3D" id="3.40.50.720">
    <property type="entry name" value="NAD(P)-binding Rossmann-like Domain"/>
    <property type="match status" value="1"/>
</dbReference>
<evidence type="ECO:0000313" key="3">
    <source>
        <dbReference type="Proteomes" id="UP001257277"/>
    </source>
</evidence>
<dbReference type="InterPro" id="IPR008927">
    <property type="entry name" value="6-PGluconate_DH-like_C_sf"/>
</dbReference>
<dbReference type="PANTHER" id="PTHR40459:SF1">
    <property type="entry name" value="CONSERVED HYPOTHETICAL ALANINE AND LEUCINE RICH PROTEIN"/>
    <property type="match status" value="1"/>
</dbReference>
<evidence type="ECO:0000313" key="2">
    <source>
        <dbReference type="EMBL" id="MDT7831971.1"/>
    </source>
</evidence>
<dbReference type="EMBL" id="JAVTTO010000002">
    <property type="protein sequence ID" value="MDT7831971.1"/>
    <property type="molecule type" value="Genomic_DNA"/>
</dbReference>
<gene>
    <name evidence="2" type="ORF">RQM59_06245</name>
</gene>
<protein>
    <submittedName>
        <fullName evidence="2">DUF2520 domain-containing protein</fullName>
    </submittedName>
</protein>
<dbReference type="Gene3D" id="1.10.1040.20">
    <property type="entry name" value="ProC-like, C-terminal domain"/>
    <property type="match status" value="1"/>
</dbReference>